<dbReference type="InterPro" id="IPR001036">
    <property type="entry name" value="Acrflvin-R"/>
</dbReference>
<dbReference type="Gene3D" id="1.20.1640.10">
    <property type="entry name" value="Multidrug efflux transporter AcrB transmembrane domain"/>
    <property type="match status" value="1"/>
</dbReference>
<dbReference type="PANTHER" id="PTHR32063">
    <property type="match status" value="1"/>
</dbReference>
<dbReference type="EMBL" id="UINC01155425">
    <property type="protein sequence ID" value="SVD51266.1"/>
    <property type="molecule type" value="Genomic_DNA"/>
</dbReference>
<gene>
    <name evidence="2" type="ORF">METZ01_LOCUS404120</name>
</gene>
<dbReference type="Gene3D" id="3.30.70.1320">
    <property type="entry name" value="Multidrug efflux transporter AcrB pore domain like"/>
    <property type="match status" value="1"/>
</dbReference>
<evidence type="ECO:0008006" key="3">
    <source>
        <dbReference type="Google" id="ProtNLM"/>
    </source>
</evidence>
<evidence type="ECO:0000256" key="1">
    <source>
        <dbReference type="SAM" id="Phobius"/>
    </source>
</evidence>
<dbReference type="SUPFAM" id="SSF82693">
    <property type="entry name" value="Multidrug efflux transporter AcrB pore domain, PN1, PN2, PC1 and PC2 subdomains"/>
    <property type="match status" value="1"/>
</dbReference>
<keyword evidence="1" id="KW-0812">Transmembrane</keyword>
<dbReference type="Pfam" id="PF00873">
    <property type="entry name" value="ACR_tran"/>
    <property type="match status" value="1"/>
</dbReference>
<keyword evidence="1" id="KW-0472">Membrane</keyword>
<feature type="transmembrane region" description="Helical" evidence="1">
    <location>
        <begin position="20"/>
        <end position="41"/>
    </location>
</feature>
<protein>
    <recommendedName>
        <fullName evidence="3">Acriflavin resistance protein</fullName>
    </recommendedName>
</protein>
<name>A0A382VXD5_9ZZZZ</name>
<organism evidence="2">
    <name type="scientific">marine metagenome</name>
    <dbReference type="NCBI Taxonomy" id="408172"/>
    <lineage>
        <taxon>unclassified sequences</taxon>
        <taxon>metagenomes</taxon>
        <taxon>ecological metagenomes</taxon>
    </lineage>
</organism>
<feature type="non-terminal residue" evidence="2">
    <location>
        <position position="186"/>
    </location>
</feature>
<dbReference type="Gene3D" id="3.30.70.1430">
    <property type="entry name" value="Multidrug efflux transporter AcrB pore domain"/>
    <property type="match status" value="1"/>
</dbReference>
<proteinExistence type="predicted"/>
<reference evidence="2" key="1">
    <citation type="submission" date="2018-05" db="EMBL/GenBank/DDBJ databases">
        <authorList>
            <person name="Lanie J.A."/>
            <person name="Ng W.-L."/>
            <person name="Kazmierczak K.M."/>
            <person name="Andrzejewski T.M."/>
            <person name="Davidsen T.M."/>
            <person name="Wayne K.J."/>
            <person name="Tettelin H."/>
            <person name="Glass J.I."/>
            <person name="Rusch D."/>
            <person name="Podicherti R."/>
            <person name="Tsui H.-C.T."/>
            <person name="Winkler M.E."/>
        </authorList>
    </citation>
    <scope>NUCLEOTIDE SEQUENCE</scope>
</reference>
<accession>A0A382VXD5</accession>
<keyword evidence="1" id="KW-1133">Transmembrane helix</keyword>
<dbReference type="GO" id="GO:0005886">
    <property type="term" value="C:plasma membrane"/>
    <property type="evidence" value="ECO:0007669"/>
    <property type="project" value="TreeGrafter"/>
</dbReference>
<dbReference type="AlphaFoldDB" id="A0A382VXD5"/>
<evidence type="ECO:0000313" key="2">
    <source>
        <dbReference type="EMBL" id="SVD51266.1"/>
    </source>
</evidence>
<dbReference type="PANTHER" id="PTHR32063:SF0">
    <property type="entry name" value="SWARMING MOTILITY PROTEIN SWRC"/>
    <property type="match status" value="1"/>
</dbReference>
<dbReference type="GO" id="GO:0042910">
    <property type="term" value="F:xenobiotic transmembrane transporter activity"/>
    <property type="evidence" value="ECO:0007669"/>
    <property type="project" value="TreeGrafter"/>
</dbReference>
<sequence>MQANKFATEITRLSLSRKVTVFALFLTILAVGMIAVSRLPLEKYPRGWEGHHIRIHTGWNSGVAQESLEKIGLPMEEELSTVRGIQSMRTRSSRSSSEITLEFKRGTDMDVAYREVRDRMERASLRFPEGVDDYRIYKYGGVSSTVCRMSVRYNDDTDLYTNIEKHIMRPLQRIDGVADVSVRIHR</sequence>